<dbReference type="PANTHER" id="PTHR42970">
    <property type="entry name" value="PECTATE LYASE C-RELATED"/>
    <property type="match status" value="1"/>
</dbReference>
<evidence type="ECO:0000256" key="2">
    <source>
        <dbReference type="ARBA" id="ARBA00023180"/>
    </source>
</evidence>
<dbReference type="SUPFAM" id="SSF51126">
    <property type="entry name" value="Pectin lyase-like"/>
    <property type="match status" value="1"/>
</dbReference>
<dbReference type="GO" id="GO:0046872">
    <property type="term" value="F:metal ion binding"/>
    <property type="evidence" value="ECO:0007669"/>
    <property type="project" value="UniProtKB-KW"/>
</dbReference>
<accession>A0A4R2BH42</accession>
<dbReference type="Gene3D" id="2.60.40.10">
    <property type="entry name" value="Immunoglobulins"/>
    <property type="match status" value="4"/>
</dbReference>
<gene>
    <name evidence="6" type="ORF">EV146_10515</name>
</gene>
<dbReference type="InterPro" id="IPR003961">
    <property type="entry name" value="FN3_dom"/>
</dbReference>
<evidence type="ECO:0000256" key="4">
    <source>
        <dbReference type="SAM" id="SignalP"/>
    </source>
</evidence>
<dbReference type="InterPro" id="IPR011050">
    <property type="entry name" value="Pectin_lyase_fold/virulence"/>
</dbReference>
<feature type="domain" description="Fibronectin type-III" evidence="5">
    <location>
        <begin position="732"/>
        <end position="819"/>
    </location>
</feature>
<dbReference type="RefSeq" id="WP_181215851.1">
    <property type="nucleotide sequence ID" value="NZ_JABUHM010000003.1"/>
</dbReference>
<dbReference type="Proteomes" id="UP000295689">
    <property type="component" value="Unassembled WGS sequence"/>
</dbReference>
<dbReference type="PANTHER" id="PTHR42970:SF1">
    <property type="entry name" value="PECTATE LYASE C-RELATED"/>
    <property type="match status" value="1"/>
</dbReference>
<feature type="chain" id="PRO_5039124761" evidence="4">
    <location>
        <begin position="22"/>
        <end position="1084"/>
    </location>
</feature>
<dbReference type="InterPro" id="IPR036116">
    <property type="entry name" value="FN3_sf"/>
</dbReference>
<protein>
    <submittedName>
        <fullName evidence="6">Fibronectin type 3 domain-containing protein</fullName>
    </submittedName>
</protein>
<dbReference type="PROSITE" id="PS50853">
    <property type="entry name" value="FN3"/>
    <property type="match status" value="3"/>
</dbReference>
<keyword evidence="1" id="KW-0479">Metal-binding</keyword>
<organism evidence="6 7">
    <name type="scientific">Mesobacillus foraminis</name>
    <dbReference type="NCBI Taxonomy" id="279826"/>
    <lineage>
        <taxon>Bacteria</taxon>
        <taxon>Bacillati</taxon>
        <taxon>Bacillota</taxon>
        <taxon>Bacilli</taxon>
        <taxon>Bacillales</taxon>
        <taxon>Bacillaceae</taxon>
        <taxon>Mesobacillus</taxon>
    </lineage>
</organism>
<keyword evidence="2" id="KW-0325">Glycoprotein</keyword>
<evidence type="ECO:0000259" key="5">
    <source>
        <dbReference type="PROSITE" id="PS50853"/>
    </source>
</evidence>
<dbReference type="InterPro" id="IPR054470">
    <property type="entry name" value="FIMAH_dom"/>
</dbReference>
<evidence type="ECO:0000256" key="3">
    <source>
        <dbReference type="SAM" id="MobiDB-lite"/>
    </source>
</evidence>
<reference evidence="6 7" key="1">
    <citation type="journal article" date="2015" name="Stand. Genomic Sci.">
        <title>Genomic Encyclopedia of Bacterial and Archaeal Type Strains, Phase III: the genomes of soil and plant-associated and newly described type strains.</title>
        <authorList>
            <person name="Whitman W.B."/>
            <person name="Woyke T."/>
            <person name="Klenk H.P."/>
            <person name="Zhou Y."/>
            <person name="Lilburn T.G."/>
            <person name="Beck B.J."/>
            <person name="De Vos P."/>
            <person name="Vandamme P."/>
            <person name="Eisen J.A."/>
            <person name="Garrity G."/>
            <person name="Hugenholtz P."/>
            <person name="Kyrpides N.C."/>
        </authorList>
    </citation>
    <scope>NUCLEOTIDE SEQUENCE [LARGE SCALE GENOMIC DNA]</scope>
    <source>
        <strain evidence="6 7">CV53</strain>
    </source>
</reference>
<evidence type="ECO:0000313" key="7">
    <source>
        <dbReference type="Proteomes" id="UP000295689"/>
    </source>
</evidence>
<evidence type="ECO:0000313" key="6">
    <source>
        <dbReference type="EMBL" id="TCN25359.1"/>
    </source>
</evidence>
<dbReference type="Pfam" id="PF22888">
    <property type="entry name" value="FIMAH"/>
    <property type="match status" value="1"/>
</dbReference>
<dbReference type="InterPro" id="IPR013783">
    <property type="entry name" value="Ig-like_fold"/>
</dbReference>
<feature type="domain" description="Fibronectin type-III" evidence="5">
    <location>
        <begin position="638"/>
        <end position="729"/>
    </location>
</feature>
<proteinExistence type="predicted"/>
<keyword evidence="7" id="KW-1185">Reference proteome</keyword>
<keyword evidence="4" id="KW-0732">Signal</keyword>
<comment type="caution">
    <text evidence="6">The sequence shown here is derived from an EMBL/GenBank/DDBJ whole genome shotgun (WGS) entry which is preliminary data.</text>
</comment>
<name>A0A4R2BH42_9BACI</name>
<feature type="region of interest" description="Disordered" evidence="3">
    <location>
        <begin position="445"/>
        <end position="473"/>
    </location>
</feature>
<dbReference type="CDD" id="cd00063">
    <property type="entry name" value="FN3"/>
    <property type="match status" value="4"/>
</dbReference>
<evidence type="ECO:0000256" key="1">
    <source>
        <dbReference type="ARBA" id="ARBA00022723"/>
    </source>
</evidence>
<dbReference type="AlphaFoldDB" id="A0A4R2BH42"/>
<dbReference type="SUPFAM" id="SSF49265">
    <property type="entry name" value="Fibronectin type III"/>
    <property type="match status" value="2"/>
</dbReference>
<feature type="signal peptide" evidence="4">
    <location>
        <begin position="1"/>
        <end position="21"/>
    </location>
</feature>
<sequence length="1084" mass="118894">MKRFLAVFLCFVLCVSLFPLAAPSVKADYSSLPAFPGAEGFGYAAVGGRGGEVYHVTSYELTGPGTFHDALTTAGETPRTIVFDISGEITIPKIVVKGKSNITIAGQTASGDGVTIRGNNIRFIDCNDIVIRYVRFRMGKLSFNDDSMYFEDCQNVIIDHSSFSWGTDEVLSIKSKDYDNPKSKNITVQWSMISEGLLTHSMGGLIEMNTISMHHNLYAHNNDRNPKTKGQIDFVNNIVYNWGGFPYVAGGESGTKGYGNVVGNYFVAGKNSADPEYAIVRGNENYSVYIDNNRIDSNKNGILDGNDTGTGLIEAEKPSVVVEERFEYPPVHTQDPEVAYKHVLNHVGASLVRDAVDKRVIHDVRNQTGVIIGDENDVGGFPLLKKGKAPLDSDRDGMPDHWELAKGFNPADPEDRNGDANNNGYTNLEEYLNELAAPGFPADYPATPPSWSGQPFEPPVEPKPEPTPEPVESMDGEWVRNVVINDNSSNGTKNASLWSVEKDLQIGDYVAGDRLTGSKVYRFASIPDEIKGMEWIRSATVSRSSTSPDLISFYLAADADVYVAHDARIADKPEWLASSYEDTGKLITDDQPVEYNLYKKHYAAGSFVVMGANNSTSKMNYFAIVKPTGTEKVPLENSPSELTGKVIEDGAISLKWTPETGADRYLIYRSSSVDPVFKAIASSKTAEFKDTEVEKGAAYKYRVSALNAGGESPKSDVVEVFTFDSTQPRPNVPSGLSVPATKSLSVTLEWAPAENAISYTVYRAAEQNGNYTKIGSTSTAEYVDRNVTPSTTYYYKVTATGIGGESGKSESIKTTTNHPVILPEMPAGLSAGKISTSAFEIKWDSADNAESYTIYRKADGDSDFTRIDRTTAPHYIDDSISVSKTGYTYRVSAENEMGETEQSKELRIKMPVPQAPSDLKVGLVGESFVGLIWKSNGGENQVNIYREANGKVENVGYAKVNTFYDRTAEPGVEYTYYIKAMNASGESEMSNSVIVTPGFVTVLENYMEQFQKTGELSGPAFAQLSATLNQVKHHMNKGSKKQAITFMEKYADQLHSKTDQHPIQSEAKWILSHYAQLFIQKMKS</sequence>
<dbReference type="InterPro" id="IPR012334">
    <property type="entry name" value="Pectin_lyas_fold"/>
</dbReference>
<feature type="domain" description="Fibronectin type-III" evidence="5">
    <location>
        <begin position="915"/>
        <end position="1004"/>
    </location>
</feature>
<dbReference type="EMBL" id="SLVV01000005">
    <property type="protein sequence ID" value="TCN25359.1"/>
    <property type="molecule type" value="Genomic_DNA"/>
</dbReference>
<dbReference type="InterPro" id="IPR052063">
    <property type="entry name" value="Polysaccharide_Lyase_1"/>
</dbReference>
<dbReference type="Gene3D" id="2.160.20.10">
    <property type="entry name" value="Single-stranded right-handed beta-helix, Pectin lyase-like"/>
    <property type="match status" value="1"/>
</dbReference>
<dbReference type="SMART" id="SM00060">
    <property type="entry name" value="FN3"/>
    <property type="match status" value="4"/>
</dbReference>